<organism evidence="2 3">
    <name type="scientific">Rhodocollybia butyracea</name>
    <dbReference type="NCBI Taxonomy" id="206335"/>
    <lineage>
        <taxon>Eukaryota</taxon>
        <taxon>Fungi</taxon>
        <taxon>Dikarya</taxon>
        <taxon>Basidiomycota</taxon>
        <taxon>Agaricomycotina</taxon>
        <taxon>Agaricomycetes</taxon>
        <taxon>Agaricomycetidae</taxon>
        <taxon>Agaricales</taxon>
        <taxon>Marasmiineae</taxon>
        <taxon>Omphalotaceae</taxon>
        <taxon>Rhodocollybia</taxon>
    </lineage>
</organism>
<dbReference type="Proteomes" id="UP000772434">
    <property type="component" value="Unassembled WGS sequence"/>
</dbReference>
<sequence>MILTSFLLVTLLASVKALPKKIEIRVDTPIGYVYVTGKTATAIKESGNVLPVIQEDGMLGAGTYLSSEVLSDPVEHLGSPSADWHECMISAHKQRFITKNTMHQLVFVNDEKALGNPSALKKYLNDHHMHDQNPILFAKLPNPGPGGAKFTMRIPPDALRELGYFVIRLHAL</sequence>
<dbReference type="AlphaFoldDB" id="A0A9P5P2W8"/>
<evidence type="ECO:0000313" key="2">
    <source>
        <dbReference type="EMBL" id="KAF9049434.1"/>
    </source>
</evidence>
<dbReference type="EMBL" id="JADNRY010000473">
    <property type="protein sequence ID" value="KAF9049434.1"/>
    <property type="molecule type" value="Genomic_DNA"/>
</dbReference>
<evidence type="ECO:0000256" key="1">
    <source>
        <dbReference type="SAM" id="SignalP"/>
    </source>
</evidence>
<accession>A0A9P5P2W8</accession>
<keyword evidence="1" id="KW-0732">Signal</keyword>
<keyword evidence="3" id="KW-1185">Reference proteome</keyword>
<gene>
    <name evidence="2" type="ORF">BDP27DRAFT_1454732</name>
</gene>
<feature type="signal peptide" evidence="1">
    <location>
        <begin position="1"/>
        <end position="17"/>
    </location>
</feature>
<name>A0A9P5P2W8_9AGAR</name>
<feature type="chain" id="PRO_5040312347" evidence="1">
    <location>
        <begin position="18"/>
        <end position="172"/>
    </location>
</feature>
<proteinExistence type="predicted"/>
<comment type="caution">
    <text evidence="2">The sequence shown here is derived from an EMBL/GenBank/DDBJ whole genome shotgun (WGS) entry which is preliminary data.</text>
</comment>
<evidence type="ECO:0000313" key="3">
    <source>
        <dbReference type="Proteomes" id="UP000772434"/>
    </source>
</evidence>
<protein>
    <submittedName>
        <fullName evidence="2">Uncharacterized protein</fullName>
    </submittedName>
</protein>
<reference evidence="2" key="1">
    <citation type="submission" date="2020-11" db="EMBL/GenBank/DDBJ databases">
        <authorList>
            <consortium name="DOE Joint Genome Institute"/>
            <person name="Ahrendt S."/>
            <person name="Riley R."/>
            <person name="Andreopoulos W."/>
            <person name="Labutti K."/>
            <person name="Pangilinan J."/>
            <person name="Ruiz-Duenas F.J."/>
            <person name="Barrasa J.M."/>
            <person name="Sanchez-Garcia M."/>
            <person name="Camarero S."/>
            <person name="Miyauchi S."/>
            <person name="Serrano A."/>
            <person name="Linde D."/>
            <person name="Babiker R."/>
            <person name="Drula E."/>
            <person name="Ayuso-Fernandez I."/>
            <person name="Pacheco R."/>
            <person name="Padilla G."/>
            <person name="Ferreira P."/>
            <person name="Barriuso J."/>
            <person name="Kellner H."/>
            <person name="Castanera R."/>
            <person name="Alfaro M."/>
            <person name="Ramirez L."/>
            <person name="Pisabarro A.G."/>
            <person name="Kuo A."/>
            <person name="Tritt A."/>
            <person name="Lipzen A."/>
            <person name="He G."/>
            <person name="Yan M."/>
            <person name="Ng V."/>
            <person name="Cullen D."/>
            <person name="Martin F."/>
            <person name="Rosso M.-N."/>
            <person name="Henrissat B."/>
            <person name="Hibbett D."/>
            <person name="Martinez A.T."/>
            <person name="Grigoriev I.V."/>
        </authorList>
    </citation>
    <scope>NUCLEOTIDE SEQUENCE</scope>
    <source>
        <strain evidence="2">AH 40177</strain>
    </source>
</reference>